<reference evidence="2 3" key="1">
    <citation type="submission" date="2017-06" db="EMBL/GenBank/DDBJ databases">
        <authorList>
            <consortium name="Pathogen Informatics"/>
        </authorList>
    </citation>
    <scope>NUCLEOTIDE SEQUENCE [LARGE SCALE GENOMIC DNA]</scope>
    <source>
        <strain evidence="2 3">NCTC11291</strain>
    </source>
</reference>
<protein>
    <submittedName>
        <fullName evidence="2">Alpha/beta hydrolase</fullName>
    </submittedName>
</protein>
<dbReference type="KEGG" id="saco:SAME_00349"/>
<dbReference type="Gene3D" id="3.40.50.1820">
    <property type="entry name" value="alpha/beta hydrolase"/>
    <property type="match status" value="1"/>
</dbReference>
<dbReference type="Proteomes" id="UP000215144">
    <property type="component" value="Chromosome 1"/>
</dbReference>
<dbReference type="AlphaFoldDB" id="A0A239WKJ7"/>
<feature type="domain" description="Serine aminopeptidase S33" evidence="1">
    <location>
        <begin position="86"/>
        <end position="183"/>
    </location>
</feature>
<dbReference type="Pfam" id="PF12146">
    <property type="entry name" value="Hydrolase_4"/>
    <property type="match status" value="1"/>
</dbReference>
<dbReference type="RefSeq" id="WP_095121660.1">
    <property type="nucleotide sequence ID" value="NZ_LT906454.1"/>
</dbReference>
<name>A0A239WKJ7_STRAI</name>
<proteinExistence type="predicted"/>
<evidence type="ECO:0000259" key="1">
    <source>
        <dbReference type="Pfam" id="PF12146"/>
    </source>
</evidence>
<dbReference type="InterPro" id="IPR022742">
    <property type="entry name" value="Hydrolase_4"/>
</dbReference>
<dbReference type="PANTHER" id="PTHR43358">
    <property type="entry name" value="ALPHA/BETA-HYDROLASE"/>
    <property type="match status" value="1"/>
</dbReference>
<dbReference type="OrthoDB" id="9776685at2"/>
<evidence type="ECO:0000313" key="3">
    <source>
        <dbReference type="Proteomes" id="UP000215144"/>
    </source>
</evidence>
<dbReference type="GO" id="GO:0016787">
    <property type="term" value="F:hydrolase activity"/>
    <property type="evidence" value="ECO:0007669"/>
    <property type="project" value="UniProtKB-KW"/>
</dbReference>
<dbReference type="PANTHER" id="PTHR43358:SF4">
    <property type="entry name" value="ALPHA_BETA HYDROLASE FOLD-1 DOMAIN-CONTAINING PROTEIN"/>
    <property type="match status" value="1"/>
</dbReference>
<dbReference type="InterPro" id="IPR052920">
    <property type="entry name" value="DNA-binding_regulatory"/>
</dbReference>
<sequence length="305" mass="34215">MKGIFLRLAVLLTSVLFLAWLGASAYFFYVAQVRSEKEFINNQELSSKSPLYSLEQAFDDLPKETRHITNQGLKQVAWYLPASQKSSKTAILVHGFTNDKSDMKPYAKLFHDMGYNVLMPDNVAHGQSQGKIIGYGWKDKENVIKWTESLVAEDSNQEITLFGVSMGAATVMMASGENLPEQVVNIIEDCGYTSVWDEVSYQAKSMYQLPEFPILYGVSALSKLTAGFSYGEASAVNQLAKNHLPTLFIHGDQDDFVPLSMVYENFDASRGPKELYVVRGAKHAQSFAKDPQAYHQKIEAFLKKY</sequence>
<dbReference type="EMBL" id="LT906454">
    <property type="protein sequence ID" value="SNV34408.1"/>
    <property type="molecule type" value="Genomic_DNA"/>
</dbReference>
<evidence type="ECO:0000313" key="2">
    <source>
        <dbReference type="EMBL" id="SNV34408.1"/>
    </source>
</evidence>
<dbReference type="SUPFAM" id="SSF53474">
    <property type="entry name" value="alpha/beta-Hydrolases"/>
    <property type="match status" value="1"/>
</dbReference>
<keyword evidence="2" id="KW-0378">Hydrolase</keyword>
<accession>A0A239WKJ7</accession>
<dbReference type="InterPro" id="IPR029058">
    <property type="entry name" value="AB_hydrolase_fold"/>
</dbReference>
<gene>
    <name evidence="2" type="ORF">SAMEA4504048_00349</name>
</gene>
<organism evidence="2 3">
    <name type="scientific">Streptococcus acidominimus</name>
    <dbReference type="NCBI Taxonomy" id="1326"/>
    <lineage>
        <taxon>Bacteria</taxon>
        <taxon>Bacillati</taxon>
        <taxon>Bacillota</taxon>
        <taxon>Bacilli</taxon>
        <taxon>Lactobacillales</taxon>
        <taxon>Streptococcaceae</taxon>
        <taxon>Streptococcus</taxon>
    </lineage>
</organism>